<evidence type="ECO:0000313" key="3">
    <source>
        <dbReference type="EMBL" id="KAK8593686.1"/>
    </source>
</evidence>
<protein>
    <recommendedName>
        <fullName evidence="5">Pentatricopeptide repeat-containing protein</fullName>
    </recommendedName>
</protein>
<dbReference type="PROSITE" id="PS51375">
    <property type="entry name" value="PPR"/>
    <property type="match status" value="1"/>
</dbReference>
<organism evidence="3 4">
    <name type="scientific">Hibiscus sabdariffa</name>
    <name type="common">roselle</name>
    <dbReference type="NCBI Taxonomy" id="183260"/>
    <lineage>
        <taxon>Eukaryota</taxon>
        <taxon>Viridiplantae</taxon>
        <taxon>Streptophyta</taxon>
        <taxon>Embryophyta</taxon>
        <taxon>Tracheophyta</taxon>
        <taxon>Spermatophyta</taxon>
        <taxon>Magnoliopsida</taxon>
        <taxon>eudicotyledons</taxon>
        <taxon>Gunneridae</taxon>
        <taxon>Pentapetalae</taxon>
        <taxon>rosids</taxon>
        <taxon>malvids</taxon>
        <taxon>Malvales</taxon>
        <taxon>Malvaceae</taxon>
        <taxon>Malvoideae</taxon>
        <taxon>Hibiscus</taxon>
    </lineage>
</organism>
<evidence type="ECO:0000256" key="1">
    <source>
        <dbReference type="ARBA" id="ARBA00022737"/>
    </source>
</evidence>
<sequence length="101" mass="11679">MSKRGCVPYTTMIMGFASKGLLERINWVFVFRKGEMEVFCLTRSIKDGRDLFNEMAEKNVVCRNVMLNGYAKVGDFELAQELFEEIPMKKKDVAWTNLISL</sequence>
<dbReference type="InterPro" id="IPR011990">
    <property type="entry name" value="TPR-like_helical_dom_sf"/>
</dbReference>
<reference evidence="3 4" key="1">
    <citation type="journal article" date="2024" name="G3 (Bethesda)">
        <title>Genome assembly of Hibiscus sabdariffa L. provides insights into metabolisms of medicinal natural products.</title>
        <authorList>
            <person name="Kim T."/>
        </authorList>
    </citation>
    <scope>NUCLEOTIDE SEQUENCE [LARGE SCALE GENOMIC DNA]</scope>
    <source>
        <strain evidence="3">TK-2024</strain>
        <tissue evidence="3">Old leaves</tissue>
    </source>
</reference>
<feature type="repeat" description="PPR" evidence="2">
    <location>
        <begin position="59"/>
        <end position="93"/>
    </location>
</feature>
<dbReference type="Pfam" id="PF01535">
    <property type="entry name" value="PPR"/>
    <property type="match status" value="3"/>
</dbReference>
<dbReference type="NCBIfam" id="TIGR00756">
    <property type="entry name" value="PPR"/>
    <property type="match status" value="1"/>
</dbReference>
<accession>A0ABR2G3M4</accession>
<comment type="caution">
    <text evidence="3">The sequence shown here is derived from an EMBL/GenBank/DDBJ whole genome shotgun (WGS) entry which is preliminary data.</text>
</comment>
<dbReference type="PANTHER" id="PTHR47926:SF347">
    <property type="entry name" value="PENTATRICOPEPTIDE REPEAT-CONTAINING PROTEIN"/>
    <property type="match status" value="1"/>
</dbReference>
<keyword evidence="1" id="KW-0677">Repeat</keyword>
<evidence type="ECO:0000313" key="4">
    <source>
        <dbReference type="Proteomes" id="UP001472677"/>
    </source>
</evidence>
<proteinExistence type="predicted"/>
<dbReference type="EMBL" id="JBBPBM010000003">
    <property type="protein sequence ID" value="KAK8593686.1"/>
    <property type="molecule type" value="Genomic_DNA"/>
</dbReference>
<name>A0ABR2G3M4_9ROSI</name>
<dbReference type="Proteomes" id="UP001472677">
    <property type="component" value="Unassembled WGS sequence"/>
</dbReference>
<dbReference type="InterPro" id="IPR002885">
    <property type="entry name" value="PPR_rpt"/>
</dbReference>
<evidence type="ECO:0008006" key="5">
    <source>
        <dbReference type="Google" id="ProtNLM"/>
    </source>
</evidence>
<evidence type="ECO:0000256" key="2">
    <source>
        <dbReference type="PROSITE-ProRule" id="PRU00708"/>
    </source>
</evidence>
<dbReference type="Gene3D" id="1.25.40.10">
    <property type="entry name" value="Tetratricopeptide repeat domain"/>
    <property type="match status" value="1"/>
</dbReference>
<gene>
    <name evidence="3" type="ORF">V6N12_045761</name>
</gene>
<dbReference type="PANTHER" id="PTHR47926">
    <property type="entry name" value="PENTATRICOPEPTIDE REPEAT-CONTAINING PROTEIN"/>
    <property type="match status" value="1"/>
</dbReference>
<keyword evidence="4" id="KW-1185">Reference proteome</keyword>
<dbReference type="InterPro" id="IPR046960">
    <property type="entry name" value="PPR_At4g14850-like_plant"/>
</dbReference>